<evidence type="ECO:0000256" key="3">
    <source>
        <dbReference type="ARBA" id="ARBA00023163"/>
    </source>
</evidence>
<keyword evidence="1" id="KW-0805">Transcription regulation</keyword>
<evidence type="ECO:0000259" key="5">
    <source>
        <dbReference type="PROSITE" id="PS50977"/>
    </source>
</evidence>
<dbReference type="Gene3D" id="1.10.357.10">
    <property type="entry name" value="Tetracycline Repressor, domain 2"/>
    <property type="match status" value="1"/>
</dbReference>
<dbReference type="PROSITE" id="PS50977">
    <property type="entry name" value="HTH_TETR_2"/>
    <property type="match status" value="1"/>
</dbReference>
<dbReference type="GO" id="GO:0000976">
    <property type="term" value="F:transcription cis-regulatory region binding"/>
    <property type="evidence" value="ECO:0007669"/>
    <property type="project" value="TreeGrafter"/>
</dbReference>
<dbReference type="RefSeq" id="WP_142528643.1">
    <property type="nucleotide sequence ID" value="NZ_CBCSJO010000006.1"/>
</dbReference>
<feature type="DNA-binding region" description="H-T-H motif" evidence="4">
    <location>
        <begin position="35"/>
        <end position="54"/>
    </location>
</feature>
<dbReference type="PANTHER" id="PTHR30055">
    <property type="entry name" value="HTH-TYPE TRANSCRIPTIONAL REGULATOR RUTR"/>
    <property type="match status" value="1"/>
</dbReference>
<dbReference type="Proteomes" id="UP000320300">
    <property type="component" value="Unassembled WGS sequence"/>
</dbReference>
<dbReference type="SUPFAM" id="SSF46689">
    <property type="entry name" value="Homeodomain-like"/>
    <property type="match status" value="1"/>
</dbReference>
<dbReference type="InterPro" id="IPR001647">
    <property type="entry name" value="HTH_TetR"/>
</dbReference>
<evidence type="ECO:0000256" key="2">
    <source>
        <dbReference type="ARBA" id="ARBA00023125"/>
    </source>
</evidence>
<keyword evidence="7" id="KW-1185">Reference proteome</keyword>
<sequence length="214" mass="24111">MGSKERINRHKENIRCNILRAALAIGKGSGWNSVSMRKIADSIEYSPPAIYEYFNSKEALLQELARLGFLQLSERINQARNNSDNDPKAQLLLMWAAYWDFAFAEQHLYQIMFGVETTCCDINEPLTDSQVPAALFSEVIGLLVGQVEKAGEIIQKYYYACWSFVHGLISINLIGRHLPQKISEQILTEAISGIIDTLIAPGNNLSKEPYIEEV</sequence>
<dbReference type="InterPro" id="IPR025996">
    <property type="entry name" value="MT1864/Rv1816-like_C"/>
</dbReference>
<reference evidence="6 7" key="1">
    <citation type="submission" date="2017-05" db="EMBL/GenBank/DDBJ databases">
        <authorList>
            <person name="Varghese N."/>
            <person name="Submissions S."/>
        </authorList>
    </citation>
    <scope>NUCLEOTIDE SEQUENCE [LARGE SCALE GENOMIC DNA]</scope>
    <source>
        <strain evidence="6 7">DSM 19036</strain>
    </source>
</reference>
<name>A0A521DTT7_9SPHI</name>
<evidence type="ECO:0000256" key="1">
    <source>
        <dbReference type="ARBA" id="ARBA00023015"/>
    </source>
</evidence>
<dbReference type="AlphaFoldDB" id="A0A521DTT7"/>
<dbReference type="Pfam" id="PF13305">
    <property type="entry name" value="TetR_C_33"/>
    <property type="match status" value="1"/>
</dbReference>
<protein>
    <submittedName>
        <fullName evidence="6">Transcriptional regulator, TetR family</fullName>
    </submittedName>
</protein>
<dbReference type="Pfam" id="PF00440">
    <property type="entry name" value="TetR_N"/>
    <property type="match status" value="1"/>
</dbReference>
<dbReference type="InterPro" id="IPR036271">
    <property type="entry name" value="Tet_transcr_reg_TetR-rel_C_sf"/>
</dbReference>
<keyword evidence="3" id="KW-0804">Transcription</keyword>
<dbReference type="InterPro" id="IPR009057">
    <property type="entry name" value="Homeodomain-like_sf"/>
</dbReference>
<evidence type="ECO:0000313" key="7">
    <source>
        <dbReference type="Proteomes" id="UP000320300"/>
    </source>
</evidence>
<evidence type="ECO:0000256" key="4">
    <source>
        <dbReference type="PROSITE-ProRule" id="PRU00335"/>
    </source>
</evidence>
<dbReference type="PANTHER" id="PTHR30055:SF212">
    <property type="entry name" value="TETR-FAMILY FAMILY TRANSCRIPTIONAL REGULATOR"/>
    <property type="match status" value="1"/>
</dbReference>
<dbReference type="GO" id="GO:0003700">
    <property type="term" value="F:DNA-binding transcription factor activity"/>
    <property type="evidence" value="ECO:0007669"/>
    <property type="project" value="TreeGrafter"/>
</dbReference>
<dbReference type="EMBL" id="FXTN01000006">
    <property type="protein sequence ID" value="SMO75117.1"/>
    <property type="molecule type" value="Genomic_DNA"/>
</dbReference>
<gene>
    <name evidence="6" type="ORF">SAMN06265348_106177</name>
</gene>
<keyword evidence="2 4" id="KW-0238">DNA-binding</keyword>
<evidence type="ECO:0000313" key="6">
    <source>
        <dbReference type="EMBL" id="SMO75117.1"/>
    </source>
</evidence>
<feature type="domain" description="HTH tetR-type" evidence="5">
    <location>
        <begin position="12"/>
        <end position="72"/>
    </location>
</feature>
<proteinExistence type="predicted"/>
<dbReference type="SUPFAM" id="SSF48498">
    <property type="entry name" value="Tetracyclin repressor-like, C-terminal domain"/>
    <property type="match status" value="1"/>
</dbReference>
<accession>A0A521DTT7</accession>
<dbReference type="OrthoDB" id="594604at2"/>
<organism evidence="6 7">
    <name type="scientific">Pedobacter westerhofensis</name>
    <dbReference type="NCBI Taxonomy" id="425512"/>
    <lineage>
        <taxon>Bacteria</taxon>
        <taxon>Pseudomonadati</taxon>
        <taxon>Bacteroidota</taxon>
        <taxon>Sphingobacteriia</taxon>
        <taxon>Sphingobacteriales</taxon>
        <taxon>Sphingobacteriaceae</taxon>
        <taxon>Pedobacter</taxon>
    </lineage>
</organism>
<dbReference type="InterPro" id="IPR050109">
    <property type="entry name" value="HTH-type_TetR-like_transc_reg"/>
</dbReference>